<dbReference type="PANTHER" id="PTHR19969">
    <property type="entry name" value="SH2-SH3 ADAPTOR PROTEIN-RELATED"/>
    <property type="match status" value="1"/>
</dbReference>
<dbReference type="SMART" id="SM00454">
    <property type="entry name" value="SAM"/>
    <property type="match status" value="1"/>
</dbReference>
<dbReference type="Gene3D" id="3.30.505.10">
    <property type="entry name" value="SH2 domain"/>
    <property type="match status" value="1"/>
</dbReference>
<dbReference type="GO" id="GO:0030971">
    <property type="term" value="F:receptor tyrosine kinase binding"/>
    <property type="evidence" value="ECO:0007669"/>
    <property type="project" value="TreeGrafter"/>
</dbReference>
<feature type="compositionally biased region" description="Basic and acidic residues" evidence="3">
    <location>
        <begin position="869"/>
        <end position="878"/>
    </location>
</feature>
<dbReference type="CDD" id="cd09487">
    <property type="entry name" value="SAM_superfamily"/>
    <property type="match status" value="1"/>
</dbReference>
<dbReference type="InterPro" id="IPR001660">
    <property type="entry name" value="SAM"/>
</dbReference>
<dbReference type="Pfam" id="PF00017">
    <property type="entry name" value="SH2"/>
    <property type="match status" value="1"/>
</dbReference>
<feature type="domain" description="SAM" evidence="5">
    <location>
        <begin position="8"/>
        <end position="71"/>
    </location>
</feature>
<dbReference type="SUPFAM" id="SSF47769">
    <property type="entry name" value="SAM/Pointed domain"/>
    <property type="match status" value="1"/>
</dbReference>
<evidence type="ECO:0000259" key="5">
    <source>
        <dbReference type="PROSITE" id="PS50105"/>
    </source>
</evidence>
<dbReference type="InterPro" id="IPR000980">
    <property type="entry name" value="SH2"/>
</dbReference>
<dbReference type="PROSITE" id="PS50105">
    <property type="entry name" value="SAM_DOMAIN"/>
    <property type="match status" value="1"/>
</dbReference>
<dbReference type="Pfam" id="PF07647">
    <property type="entry name" value="SAM_2"/>
    <property type="match status" value="1"/>
</dbReference>
<dbReference type="PROSITE" id="PS50001">
    <property type="entry name" value="SH2"/>
    <property type="match status" value="1"/>
</dbReference>
<feature type="region of interest" description="Disordered" evidence="3">
    <location>
        <begin position="70"/>
        <end position="145"/>
    </location>
</feature>
<dbReference type="InterPro" id="IPR013761">
    <property type="entry name" value="SAM/pointed_sf"/>
</dbReference>
<dbReference type="CDD" id="cd00173">
    <property type="entry name" value="SH2"/>
    <property type="match status" value="1"/>
</dbReference>
<dbReference type="KEGG" id="sre:PTSG_03496"/>
<name>F2U5S3_SALR5</name>
<dbReference type="GO" id="GO:0005737">
    <property type="term" value="C:cytoplasm"/>
    <property type="evidence" value="ECO:0007669"/>
    <property type="project" value="TreeGrafter"/>
</dbReference>
<dbReference type="OrthoDB" id="9938362at2759"/>
<organism evidence="7">
    <name type="scientific">Salpingoeca rosetta (strain ATCC 50818 / BSB-021)</name>
    <dbReference type="NCBI Taxonomy" id="946362"/>
    <lineage>
        <taxon>Eukaryota</taxon>
        <taxon>Choanoflagellata</taxon>
        <taxon>Craspedida</taxon>
        <taxon>Salpingoecidae</taxon>
        <taxon>Salpingoeca</taxon>
    </lineage>
</organism>
<dbReference type="InterPro" id="IPR051184">
    <property type="entry name" value="Tyrosine-phos_adapter"/>
</dbReference>
<evidence type="ECO:0000256" key="3">
    <source>
        <dbReference type="SAM" id="MobiDB-lite"/>
    </source>
</evidence>
<feature type="region of interest" description="Disordered" evidence="3">
    <location>
        <begin position="196"/>
        <end position="235"/>
    </location>
</feature>
<evidence type="ECO:0000313" key="7">
    <source>
        <dbReference type="Proteomes" id="UP000007799"/>
    </source>
</evidence>
<dbReference type="InterPro" id="IPR036860">
    <property type="entry name" value="SH2_dom_sf"/>
</dbReference>
<evidence type="ECO:0000259" key="4">
    <source>
        <dbReference type="PROSITE" id="PS50001"/>
    </source>
</evidence>
<feature type="compositionally biased region" description="Basic residues" evidence="3">
    <location>
        <begin position="718"/>
        <end position="728"/>
    </location>
</feature>
<dbReference type="STRING" id="946362.F2U5S3"/>
<evidence type="ECO:0000256" key="2">
    <source>
        <dbReference type="PROSITE-ProRule" id="PRU00191"/>
    </source>
</evidence>
<dbReference type="SMART" id="SM00252">
    <property type="entry name" value="SH2"/>
    <property type="match status" value="1"/>
</dbReference>
<evidence type="ECO:0000313" key="6">
    <source>
        <dbReference type="EMBL" id="EGD82864.1"/>
    </source>
</evidence>
<feature type="domain" description="SH2" evidence="4">
    <location>
        <begin position="341"/>
        <end position="423"/>
    </location>
</feature>
<dbReference type="AlphaFoldDB" id="F2U5S3"/>
<feature type="compositionally biased region" description="Polar residues" evidence="3">
    <location>
        <begin position="854"/>
        <end position="864"/>
    </location>
</feature>
<evidence type="ECO:0000256" key="1">
    <source>
        <dbReference type="ARBA" id="ARBA00022999"/>
    </source>
</evidence>
<gene>
    <name evidence="6" type="ORF">PTSG_03496</name>
</gene>
<feature type="compositionally biased region" description="Low complexity" evidence="3">
    <location>
        <begin position="758"/>
        <end position="789"/>
    </location>
</feature>
<feature type="compositionally biased region" description="Polar residues" evidence="3">
    <location>
        <begin position="1009"/>
        <end position="1018"/>
    </location>
</feature>
<dbReference type="InParanoid" id="F2U5S3"/>
<keyword evidence="7" id="KW-1185">Reference proteome</keyword>
<reference evidence="6" key="1">
    <citation type="submission" date="2009-08" db="EMBL/GenBank/DDBJ databases">
        <title>Annotation of Salpingoeca rosetta.</title>
        <authorList>
            <consortium name="The Broad Institute Genome Sequencing Platform"/>
            <person name="Russ C."/>
            <person name="Cuomo C."/>
            <person name="Burger G."/>
            <person name="Gray M.W."/>
            <person name="Holland P.W.H."/>
            <person name="King N."/>
            <person name="Lang F.B.F."/>
            <person name="Roger A.J."/>
            <person name="Ruiz-Trillo I."/>
            <person name="Young S.K."/>
            <person name="Zeng Q."/>
            <person name="Gargeya S."/>
            <person name="Alvarado L."/>
            <person name="Berlin A."/>
            <person name="Chapman S.B."/>
            <person name="Chen Z."/>
            <person name="Freedman E."/>
            <person name="Gellesch M."/>
            <person name="Goldberg J."/>
            <person name="Griggs A."/>
            <person name="Gujja S."/>
            <person name="Heilman E."/>
            <person name="Heiman D."/>
            <person name="Howarth C."/>
            <person name="Mehta T."/>
            <person name="Neiman D."/>
            <person name="Pearson M."/>
            <person name="Roberts A."/>
            <person name="Saif S."/>
            <person name="Shea T."/>
            <person name="Shenoy N."/>
            <person name="Sisk P."/>
            <person name="Stolte C."/>
            <person name="Sykes S."/>
            <person name="White J."/>
            <person name="Yandava C."/>
            <person name="Haas B."/>
            <person name="Nusbaum C."/>
            <person name="Birren B."/>
        </authorList>
    </citation>
    <scope>NUCLEOTIDE SEQUENCE [LARGE SCALE GENOMIC DNA]</scope>
    <source>
        <strain evidence="6">ATCC 50818</strain>
    </source>
</reference>
<feature type="compositionally biased region" description="Polar residues" evidence="3">
    <location>
        <begin position="730"/>
        <end position="753"/>
    </location>
</feature>
<keyword evidence="1 2" id="KW-0727">SH2 domain</keyword>
<feature type="compositionally biased region" description="Low complexity" evidence="3">
    <location>
        <begin position="984"/>
        <end position="993"/>
    </location>
</feature>
<feature type="compositionally biased region" description="Low complexity" evidence="3">
    <location>
        <begin position="472"/>
        <end position="497"/>
    </location>
</feature>
<dbReference type="GO" id="GO:0016477">
    <property type="term" value="P:cell migration"/>
    <property type="evidence" value="ECO:0007669"/>
    <property type="project" value="TreeGrafter"/>
</dbReference>
<dbReference type="Proteomes" id="UP000007799">
    <property type="component" value="Unassembled WGS sequence"/>
</dbReference>
<feature type="region of interest" description="Disordered" evidence="3">
    <location>
        <begin position="718"/>
        <end position="908"/>
    </location>
</feature>
<dbReference type="SUPFAM" id="SSF55550">
    <property type="entry name" value="SH2 domain"/>
    <property type="match status" value="1"/>
</dbReference>
<dbReference type="OMA" id="PRTHANT"/>
<dbReference type="Gene3D" id="1.10.150.50">
    <property type="entry name" value="Transcription Factor, Ets-1"/>
    <property type="match status" value="1"/>
</dbReference>
<dbReference type="PRINTS" id="PR00401">
    <property type="entry name" value="SH2DOMAIN"/>
</dbReference>
<accession>F2U5S3</accession>
<dbReference type="GO" id="GO:0035591">
    <property type="term" value="F:signaling adaptor activity"/>
    <property type="evidence" value="ECO:0007669"/>
    <property type="project" value="TreeGrafter"/>
</dbReference>
<feature type="compositionally biased region" description="Low complexity" evidence="3">
    <location>
        <begin position="524"/>
        <end position="534"/>
    </location>
</feature>
<protein>
    <recommendedName>
        <fullName evidence="8">SH2 domain-containing protein</fullName>
    </recommendedName>
</protein>
<dbReference type="GO" id="GO:0007167">
    <property type="term" value="P:enzyme-linked receptor protein signaling pathway"/>
    <property type="evidence" value="ECO:0007669"/>
    <property type="project" value="TreeGrafter"/>
</dbReference>
<feature type="region of interest" description="Disordered" evidence="3">
    <location>
        <begin position="465"/>
        <end position="544"/>
    </location>
</feature>
<feature type="region of interest" description="Disordered" evidence="3">
    <location>
        <begin position="954"/>
        <end position="1018"/>
    </location>
</feature>
<dbReference type="GeneID" id="16075807"/>
<feature type="compositionally biased region" description="Low complexity" evidence="3">
    <location>
        <begin position="120"/>
        <end position="129"/>
    </location>
</feature>
<proteinExistence type="predicted"/>
<dbReference type="RefSeq" id="XP_004995228.1">
    <property type="nucleotide sequence ID" value="XM_004995171.1"/>
</dbReference>
<sequence>MAELVESWGVEDVCAWLRSLKLDDLCPIFEEHDVDGHFLAFMDDDTLVEMGVDSKLKRVKILSKKRGLIGEAQPQAGADRPGSTSSTQHHERPQGNDENGSFGGMEGERPRTGSVGSGGPQQPTSPGRRSSSRRGMVRSMASMRKQREYRKGFGSLHEGDIAVLPGTQQAPVQQLVATDADSDYMVVKGTMTLADRRPADWSSGPRTHANTDDYDDDDDHDAGDEGGVYGGEGEEEDMYGEVGLDVTADSMAVATSTRVDAYMSTRKQLLSMFPGASPQDVEDALRHSKAQWEDAVDHLLALGCTRHSTASNDVNDVVESATRAVEDENPHRIASDSDADWLHGQLTRDQADNLLDLYGGKNGLFLVRESSSIEGAYVLSLAYDGKKLHHIIYADPPDLYQIFDFSCRSLTDLVGLLSDYQRQDGWYTPLTQHVPRSASSPGVTQTGDYATIEDTIGQMRALNVSAPQHHMSSSSSSSWQRQQYREQQQQQRQSALSALNSPQSALTRTQSVHVPPHRPVKNSFDNPFFNADNPDAPPPLPARTPAALALRPQDFDLDLSKPSKPYGGDKTFKVTVTNDDNPLKLVEHGFPRDIVLCTLLSGIQLAASEHGIEHARIAYADVQSVDYADRTLRLVVSHGRFHGTFFFATKKAKTIYRTILENKDHYILEEDKRLAKLLQSEEFMQHLSHDPEYYKLAHATPTKKKRVLSRLASSFKSKMARSIKRRSHLGGSQRSSEPNLYRSNSHGNATSYTPPHPATVGATTSSSSSSSTPSTAAAAAQRARSVRSPLSRMATVSEPNPTAASFDANAGHHHQHQHQQRPVSDAAMANSPLPPLPPEARADGGDDDDDVTPVYTTVHASDSDATYDDSPRQRRRNDPPPFEDPNFEHLSPIGGALGSSTSADDIDLGMGSMAGEGVVNPLLVRGADAGARQSLGPYDHAVDPSVALQDDMWQQRHVDSILPDDQEDAGPQAFSDVDDDYGDGDNYGAEDGATSLEALHTGDDDMGFSDTSFDTSRT</sequence>
<feature type="compositionally biased region" description="Polar residues" evidence="3">
    <location>
        <begin position="498"/>
        <end position="512"/>
    </location>
</feature>
<dbReference type="PANTHER" id="PTHR19969:SF5">
    <property type="entry name" value="CRK-LIKE PROTEIN"/>
    <property type="match status" value="1"/>
</dbReference>
<evidence type="ECO:0008006" key="8">
    <source>
        <dbReference type="Google" id="ProtNLM"/>
    </source>
</evidence>
<dbReference type="EMBL" id="GL832962">
    <property type="protein sequence ID" value="EGD82864.1"/>
    <property type="molecule type" value="Genomic_DNA"/>
</dbReference>
<feature type="compositionally biased region" description="Acidic residues" evidence="3">
    <location>
        <begin position="212"/>
        <end position="224"/>
    </location>
</feature>